<dbReference type="GO" id="GO:0033214">
    <property type="term" value="P:siderophore-iron import into cell"/>
    <property type="evidence" value="ECO:0007669"/>
    <property type="project" value="TreeGrafter"/>
</dbReference>
<dbReference type="PANTHER" id="PTHR30472">
    <property type="entry name" value="FERRIC ENTEROBACTIN TRANSPORT SYSTEM PERMEASE PROTEIN"/>
    <property type="match status" value="1"/>
</dbReference>
<gene>
    <name evidence="9" type="ORF">AB664_11120</name>
</gene>
<evidence type="ECO:0000313" key="9">
    <source>
        <dbReference type="EMBL" id="KYB45237.1"/>
    </source>
</evidence>
<name>A0A656Z3H9_BRUAN</name>
<accession>A0A656Z3H9</accession>
<keyword evidence="6 8" id="KW-1133">Transmembrane helix</keyword>
<comment type="caution">
    <text evidence="9">The sequence shown here is derived from an EMBL/GenBank/DDBJ whole genome shotgun (WGS) entry which is preliminary data.</text>
</comment>
<dbReference type="AlphaFoldDB" id="A0A656Z3H9"/>
<evidence type="ECO:0000256" key="7">
    <source>
        <dbReference type="ARBA" id="ARBA00023136"/>
    </source>
</evidence>
<proteinExistence type="inferred from homology"/>
<dbReference type="InterPro" id="IPR037294">
    <property type="entry name" value="ABC_BtuC-like"/>
</dbReference>
<organism evidence="9">
    <name type="scientific">Brucella anthropi</name>
    <name type="common">Ochrobactrum anthropi</name>
    <dbReference type="NCBI Taxonomy" id="529"/>
    <lineage>
        <taxon>Bacteria</taxon>
        <taxon>Pseudomonadati</taxon>
        <taxon>Pseudomonadota</taxon>
        <taxon>Alphaproteobacteria</taxon>
        <taxon>Hyphomicrobiales</taxon>
        <taxon>Brucellaceae</taxon>
        <taxon>Brucella/Ochrobactrum group</taxon>
        <taxon>Brucella</taxon>
    </lineage>
</organism>
<sequence>MGFVGLVGPHIARLLTGEDHRFFLPASLLTGAVVMSLASLASKMLIPGVLLPVGIVTSLVGIPVFIFLIMKRRAV</sequence>
<dbReference type="PANTHER" id="PTHR30472:SF25">
    <property type="entry name" value="ABC TRANSPORTER PERMEASE PROTEIN MJ0876-RELATED"/>
    <property type="match status" value="1"/>
</dbReference>
<evidence type="ECO:0000256" key="5">
    <source>
        <dbReference type="ARBA" id="ARBA00022692"/>
    </source>
</evidence>
<comment type="similarity">
    <text evidence="2">Belongs to the binding-protein-dependent transport system permease family. FecCD subfamily.</text>
</comment>
<dbReference type="InterPro" id="IPR000522">
    <property type="entry name" value="ABC_transptr_permease_BtuC"/>
</dbReference>
<keyword evidence="3" id="KW-0813">Transport</keyword>
<evidence type="ECO:0000256" key="6">
    <source>
        <dbReference type="ARBA" id="ARBA00022989"/>
    </source>
</evidence>
<evidence type="ECO:0000256" key="1">
    <source>
        <dbReference type="ARBA" id="ARBA00004651"/>
    </source>
</evidence>
<dbReference type="Gene3D" id="1.10.3470.10">
    <property type="entry name" value="ABC transporter involved in vitamin B12 uptake, BtuC"/>
    <property type="match status" value="1"/>
</dbReference>
<keyword evidence="7 8" id="KW-0472">Membrane</keyword>
<feature type="transmembrane region" description="Helical" evidence="8">
    <location>
        <begin position="48"/>
        <end position="70"/>
    </location>
</feature>
<dbReference type="GO" id="GO:0005886">
    <property type="term" value="C:plasma membrane"/>
    <property type="evidence" value="ECO:0007669"/>
    <property type="project" value="UniProtKB-SubCell"/>
</dbReference>
<dbReference type="Pfam" id="PF01032">
    <property type="entry name" value="FecCD"/>
    <property type="match status" value="1"/>
</dbReference>
<evidence type="ECO:0000256" key="8">
    <source>
        <dbReference type="SAM" id="Phobius"/>
    </source>
</evidence>
<comment type="subcellular location">
    <subcellularLocation>
        <location evidence="1">Cell membrane</location>
        <topology evidence="1">Multi-pass membrane protein</topology>
    </subcellularLocation>
</comment>
<protein>
    <submittedName>
        <fullName evidence="9">Iron ABC transporter permease</fullName>
    </submittedName>
</protein>
<feature type="transmembrane region" description="Helical" evidence="8">
    <location>
        <begin position="22"/>
        <end position="42"/>
    </location>
</feature>
<reference evidence="9" key="1">
    <citation type="submission" date="2016-02" db="EMBL/GenBank/DDBJ databases">
        <title>Genomic sequences of Ochrobactrum anthropi.</title>
        <authorList>
            <person name="Chudasama K.S."/>
            <person name="Thaker V.S."/>
        </authorList>
    </citation>
    <scope>NUCLEOTIDE SEQUENCE [LARGE SCALE GENOMIC DNA]</scope>
    <source>
        <strain evidence="9">SUBG007</strain>
    </source>
</reference>
<keyword evidence="4" id="KW-1003">Cell membrane</keyword>
<dbReference type="GO" id="GO:0022857">
    <property type="term" value="F:transmembrane transporter activity"/>
    <property type="evidence" value="ECO:0007669"/>
    <property type="project" value="InterPro"/>
</dbReference>
<evidence type="ECO:0000256" key="3">
    <source>
        <dbReference type="ARBA" id="ARBA00022448"/>
    </source>
</evidence>
<evidence type="ECO:0000256" key="4">
    <source>
        <dbReference type="ARBA" id="ARBA00022475"/>
    </source>
</evidence>
<dbReference type="EMBL" id="LUAY01005889">
    <property type="protein sequence ID" value="KYB45237.1"/>
    <property type="molecule type" value="Genomic_DNA"/>
</dbReference>
<dbReference type="SUPFAM" id="SSF81345">
    <property type="entry name" value="ABC transporter involved in vitamin B12 uptake, BtuC"/>
    <property type="match status" value="1"/>
</dbReference>
<keyword evidence="5 8" id="KW-0812">Transmembrane</keyword>
<evidence type="ECO:0000256" key="2">
    <source>
        <dbReference type="ARBA" id="ARBA00007935"/>
    </source>
</evidence>